<evidence type="ECO:0000313" key="2">
    <source>
        <dbReference type="Proteomes" id="UP001315967"/>
    </source>
</evidence>
<dbReference type="EMBL" id="CP102453">
    <property type="protein sequence ID" value="UUX34127.1"/>
    <property type="molecule type" value="Genomic_DNA"/>
</dbReference>
<dbReference type="Proteomes" id="UP001315967">
    <property type="component" value="Chromosome"/>
</dbReference>
<dbReference type="Gene3D" id="1.10.150.20">
    <property type="entry name" value="5' to 3' exonuclease, C-terminal subdomain"/>
    <property type="match status" value="1"/>
</dbReference>
<evidence type="ECO:0008006" key="3">
    <source>
        <dbReference type="Google" id="ProtNLM"/>
    </source>
</evidence>
<evidence type="ECO:0000313" key="1">
    <source>
        <dbReference type="EMBL" id="UUX34127.1"/>
    </source>
</evidence>
<keyword evidence="2" id="KW-1185">Reference proteome</keyword>
<accession>A0ABY5P5V0</accession>
<sequence>MTDLPKIGKPATQALKQIGIFTLEDLRKIDLASLKKLHGVGPKAIGLLEEAMQKNKQHFADPIDLPVNVPFALLGDLSCDNAPKRRQVRDFIIGRTMQHRELMVKDLHEAVEFITLGEGSQTVDQLLARNTYADKKIASLTIQSVLSHGKEAAALSIITFMEGEQWFQSDFIEFSNQSKKGLIKKVISINK</sequence>
<gene>
    <name evidence="1" type="ORF">NRE15_00205</name>
</gene>
<reference evidence="1 2" key="1">
    <citation type="submission" date="2022-08" db="EMBL/GenBank/DDBJ databases">
        <title>Aerococcaceae sp. nov isolated from spoiled eye mask.</title>
        <authorList>
            <person name="Zhou G."/>
            <person name="Xie X.-B."/>
            <person name="Shi Q.-S."/>
            <person name="Wang Y.-S."/>
            <person name="Wen X."/>
            <person name="Peng H."/>
            <person name="Yang X.-J."/>
            <person name="Tao H.-B."/>
            <person name="Huang X.-M."/>
        </authorList>
    </citation>
    <scope>NUCLEOTIDE SEQUENCE [LARGE SCALE GENOMIC DNA]</scope>
    <source>
        <strain evidence="2">DM20194951</strain>
    </source>
</reference>
<dbReference type="SUPFAM" id="SSF47789">
    <property type="entry name" value="C-terminal domain of RNA polymerase alpha subunit"/>
    <property type="match status" value="1"/>
</dbReference>
<name>A0ABY5P5V0_9LACT</name>
<organism evidence="1 2">
    <name type="scientific">Fundicoccus culcitae</name>
    <dbReference type="NCBI Taxonomy" id="2969821"/>
    <lineage>
        <taxon>Bacteria</taxon>
        <taxon>Bacillati</taxon>
        <taxon>Bacillota</taxon>
        <taxon>Bacilli</taxon>
        <taxon>Lactobacillales</taxon>
        <taxon>Aerococcaceae</taxon>
        <taxon>Fundicoccus</taxon>
    </lineage>
</organism>
<proteinExistence type="predicted"/>
<dbReference type="RefSeq" id="WP_313793630.1">
    <property type="nucleotide sequence ID" value="NZ_CP102453.1"/>
</dbReference>
<protein>
    <recommendedName>
        <fullName evidence="3">DNA-binding protein</fullName>
    </recommendedName>
</protein>